<dbReference type="InterPro" id="IPR050498">
    <property type="entry name" value="Ycf3"/>
</dbReference>
<dbReference type="Gene3D" id="1.25.40.10">
    <property type="entry name" value="Tetratricopeptide repeat domain"/>
    <property type="match status" value="2"/>
</dbReference>
<dbReference type="Proteomes" id="UP001500298">
    <property type="component" value="Unassembled WGS sequence"/>
</dbReference>
<comment type="caution">
    <text evidence="4">The sequence shown here is derived from an EMBL/GenBank/DDBJ whole genome shotgun (WGS) entry which is preliminary data.</text>
</comment>
<keyword evidence="1" id="KW-0677">Repeat</keyword>
<evidence type="ECO:0000313" key="4">
    <source>
        <dbReference type="EMBL" id="GAA4835818.1"/>
    </source>
</evidence>
<keyword evidence="3" id="KW-0732">Signal</keyword>
<evidence type="ECO:0000256" key="1">
    <source>
        <dbReference type="ARBA" id="ARBA00022737"/>
    </source>
</evidence>
<dbReference type="PANTHER" id="PTHR44858">
    <property type="entry name" value="TETRATRICOPEPTIDE REPEAT PROTEIN 6"/>
    <property type="match status" value="1"/>
</dbReference>
<dbReference type="InterPro" id="IPR019734">
    <property type="entry name" value="TPR_rpt"/>
</dbReference>
<sequence>MRYQKITLLLLSFLLTQYLSAQTFTMGKKCKEKLEQARMSLESKDYSGALEVLEDFSGDCKTKDAKEQGAIAKAEAYNGLKQYDQAVEEADKALKATKDRSLGGHFQKAIALEGVGDAEGAKSSLNKVIELTEENQNTTEKASNYALMAALYDRQLGERDSAFMYLEKAMELDANNPNFYIQKGDMYVYSDEYDKAFTEGYDKAVAMGKEDLEMYIIRSNARLKMLQHKYGTTEARELKQKMTEEEKQLTCTDLQKALSMGWEAMDKDLFATMICK</sequence>
<reference evidence="5" key="1">
    <citation type="journal article" date="2019" name="Int. J. Syst. Evol. Microbiol.">
        <title>The Global Catalogue of Microorganisms (GCM) 10K type strain sequencing project: providing services to taxonomists for standard genome sequencing and annotation.</title>
        <authorList>
            <consortium name="The Broad Institute Genomics Platform"/>
            <consortium name="The Broad Institute Genome Sequencing Center for Infectious Disease"/>
            <person name="Wu L."/>
            <person name="Ma J."/>
        </authorList>
    </citation>
    <scope>NUCLEOTIDE SEQUENCE [LARGE SCALE GENOMIC DNA]</scope>
    <source>
        <strain evidence="5">JCM 18326</strain>
    </source>
</reference>
<dbReference type="SUPFAM" id="SSF48452">
    <property type="entry name" value="TPR-like"/>
    <property type="match status" value="1"/>
</dbReference>
<name>A0ABP9D9T6_9BACT</name>
<dbReference type="Pfam" id="PF13181">
    <property type="entry name" value="TPR_8"/>
    <property type="match status" value="2"/>
</dbReference>
<feature type="signal peptide" evidence="3">
    <location>
        <begin position="1"/>
        <end position="21"/>
    </location>
</feature>
<organism evidence="4 5">
    <name type="scientific">Algivirga pacifica</name>
    <dbReference type="NCBI Taxonomy" id="1162670"/>
    <lineage>
        <taxon>Bacteria</taxon>
        <taxon>Pseudomonadati</taxon>
        <taxon>Bacteroidota</taxon>
        <taxon>Cytophagia</taxon>
        <taxon>Cytophagales</taxon>
        <taxon>Flammeovirgaceae</taxon>
        <taxon>Algivirga</taxon>
    </lineage>
</organism>
<keyword evidence="2" id="KW-0802">TPR repeat</keyword>
<dbReference type="RefSeq" id="WP_345371638.1">
    <property type="nucleotide sequence ID" value="NZ_BAABJX010000032.1"/>
</dbReference>
<dbReference type="EMBL" id="BAABJX010000032">
    <property type="protein sequence ID" value="GAA4835818.1"/>
    <property type="molecule type" value="Genomic_DNA"/>
</dbReference>
<evidence type="ECO:0000256" key="3">
    <source>
        <dbReference type="SAM" id="SignalP"/>
    </source>
</evidence>
<dbReference type="InterPro" id="IPR011990">
    <property type="entry name" value="TPR-like_helical_dom_sf"/>
</dbReference>
<evidence type="ECO:0008006" key="6">
    <source>
        <dbReference type="Google" id="ProtNLM"/>
    </source>
</evidence>
<protein>
    <recommendedName>
        <fullName evidence="6">Tetratricopeptide repeat-containing protein</fullName>
    </recommendedName>
</protein>
<evidence type="ECO:0000313" key="5">
    <source>
        <dbReference type="Proteomes" id="UP001500298"/>
    </source>
</evidence>
<evidence type="ECO:0000256" key="2">
    <source>
        <dbReference type="ARBA" id="ARBA00022803"/>
    </source>
</evidence>
<gene>
    <name evidence="4" type="ORF">GCM10023331_21360</name>
</gene>
<dbReference type="PANTHER" id="PTHR44858:SF1">
    <property type="entry name" value="UDP-N-ACETYLGLUCOSAMINE--PEPTIDE N-ACETYLGLUCOSAMINYLTRANSFERASE SPINDLY-RELATED"/>
    <property type="match status" value="1"/>
</dbReference>
<accession>A0ABP9D9T6</accession>
<feature type="chain" id="PRO_5045038946" description="Tetratricopeptide repeat-containing protein" evidence="3">
    <location>
        <begin position="22"/>
        <end position="276"/>
    </location>
</feature>
<keyword evidence="5" id="KW-1185">Reference proteome</keyword>
<proteinExistence type="predicted"/>